<evidence type="ECO:0000313" key="3">
    <source>
        <dbReference type="Proteomes" id="UP000242180"/>
    </source>
</evidence>
<name>A0A1X2HXR1_SYNRA</name>
<feature type="transmembrane region" description="Helical" evidence="1">
    <location>
        <begin position="18"/>
        <end position="37"/>
    </location>
</feature>
<sequence length="68" mass="7846">MLLLSLIDITFVVSTSHYFTRFISAPYYLLLLSLHLVRSALRSRFHIRTPHLELAILPTHAVLSRRSA</sequence>
<keyword evidence="1" id="KW-0472">Membrane</keyword>
<comment type="caution">
    <text evidence="2">The sequence shown here is derived from an EMBL/GenBank/DDBJ whole genome shotgun (WGS) entry which is preliminary data.</text>
</comment>
<dbReference type="Proteomes" id="UP000242180">
    <property type="component" value="Unassembled WGS sequence"/>
</dbReference>
<accession>A0A1X2HXR1</accession>
<protein>
    <submittedName>
        <fullName evidence="2">Uncharacterized protein</fullName>
    </submittedName>
</protein>
<reference evidence="2 3" key="1">
    <citation type="submission" date="2016-07" db="EMBL/GenBank/DDBJ databases">
        <title>Pervasive Adenine N6-methylation of Active Genes in Fungi.</title>
        <authorList>
            <consortium name="DOE Joint Genome Institute"/>
            <person name="Mondo S.J."/>
            <person name="Dannebaum R.O."/>
            <person name="Kuo R.C."/>
            <person name="Labutti K."/>
            <person name="Haridas S."/>
            <person name="Kuo A."/>
            <person name="Salamov A."/>
            <person name="Ahrendt S.R."/>
            <person name="Lipzen A."/>
            <person name="Sullivan W."/>
            <person name="Andreopoulos W.B."/>
            <person name="Clum A."/>
            <person name="Lindquist E."/>
            <person name="Daum C."/>
            <person name="Ramamoorthy G.K."/>
            <person name="Gryganskyi A."/>
            <person name="Culley D."/>
            <person name="Magnuson J.K."/>
            <person name="James T.Y."/>
            <person name="O'Malley M.A."/>
            <person name="Stajich J.E."/>
            <person name="Spatafora J.W."/>
            <person name="Visel A."/>
            <person name="Grigoriev I.V."/>
        </authorList>
    </citation>
    <scope>NUCLEOTIDE SEQUENCE [LARGE SCALE GENOMIC DNA]</scope>
    <source>
        <strain evidence="2 3">NRRL 2496</strain>
    </source>
</reference>
<dbReference type="AlphaFoldDB" id="A0A1X2HXR1"/>
<keyword evidence="3" id="KW-1185">Reference proteome</keyword>
<organism evidence="2 3">
    <name type="scientific">Syncephalastrum racemosum</name>
    <name type="common">Filamentous fungus</name>
    <dbReference type="NCBI Taxonomy" id="13706"/>
    <lineage>
        <taxon>Eukaryota</taxon>
        <taxon>Fungi</taxon>
        <taxon>Fungi incertae sedis</taxon>
        <taxon>Mucoromycota</taxon>
        <taxon>Mucoromycotina</taxon>
        <taxon>Mucoromycetes</taxon>
        <taxon>Mucorales</taxon>
        <taxon>Syncephalastraceae</taxon>
        <taxon>Syncephalastrum</taxon>
    </lineage>
</organism>
<evidence type="ECO:0000256" key="1">
    <source>
        <dbReference type="SAM" id="Phobius"/>
    </source>
</evidence>
<evidence type="ECO:0000313" key="2">
    <source>
        <dbReference type="EMBL" id="ORZ03888.1"/>
    </source>
</evidence>
<proteinExistence type="predicted"/>
<dbReference type="InParanoid" id="A0A1X2HXR1"/>
<keyword evidence="1" id="KW-0812">Transmembrane</keyword>
<keyword evidence="1" id="KW-1133">Transmembrane helix</keyword>
<dbReference type="EMBL" id="MCGN01000001">
    <property type="protein sequence ID" value="ORZ03888.1"/>
    <property type="molecule type" value="Genomic_DNA"/>
</dbReference>
<gene>
    <name evidence="2" type="ORF">BCR43DRAFT_484139</name>
</gene>